<dbReference type="GO" id="GO:0003677">
    <property type="term" value="F:DNA binding"/>
    <property type="evidence" value="ECO:0007669"/>
    <property type="project" value="UniProtKB-KW"/>
</dbReference>
<dbReference type="OrthoDB" id="7849865at2"/>
<dbReference type="Proteomes" id="UP000317378">
    <property type="component" value="Unassembled WGS sequence"/>
</dbReference>
<keyword evidence="1" id="KW-0238">DNA-binding</keyword>
<dbReference type="InterPro" id="IPR029068">
    <property type="entry name" value="Glyas_Bleomycin-R_OHBP_Dase"/>
</dbReference>
<dbReference type="RefSeq" id="WP_119098929.1">
    <property type="nucleotide sequence ID" value="NZ_QXMJ01000046.1"/>
</dbReference>
<dbReference type="PANTHER" id="PTHR30204:SF97">
    <property type="entry name" value="MERR FAMILY REGULATORY PROTEIN"/>
    <property type="match status" value="1"/>
</dbReference>
<feature type="domain" description="VOC" evidence="3">
    <location>
        <begin position="124"/>
        <end position="237"/>
    </location>
</feature>
<dbReference type="PANTHER" id="PTHR30204">
    <property type="entry name" value="REDOX-CYCLING DRUG-SENSING TRANSCRIPTIONAL ACTIVATOR SOXR"/>
    <property type="match status" value="1"/>
</dbReference>
<protein>
    <submittedName>
        <fullName evidence="4">MerR family transcriptional regulator</fullName>
    </submittedName>
</protein>
<evidence type="ECO:0000313" key="4">
    <source>
        <dbReference type="EMBL" id="TPQ23533.1"/>
    </source>
</evidence>
<evidence type="ECO:0000259" key="3">
    <source>
        <dbReference type="PROSITE" id="PS51819"/>
    </source>
</evidence>
<dbReference type="AlphaFoldDB" id="A0A505DQV5"/>
<sequence>MSNDNLLSIGSFALLSGLSLHALRHYDEVDLLPPAAVDPDTGYRRYRPDQVQRARLIGALRKVDLPLNEIRRLLNAPDPVAGQAVLARHRQELAERAHTLSRMVHTVDHFIEHGVAVPQVTSPRIVQVTINVRDLNEARAFYGHVFAAEFNEEIFSFQIGTWPGEEFFLLTVAHEPDHPGPAGPSRFGLLVADLDTVHQRALDAGATEVEAPVDRPWKPRSSCLTDPSGNRIDLFQS</sequence>
<dbReference type="SUPFAM" id="SSF54593">
    <property type="entry name" value="Glyoxalase/Bleomycin resistance protein/Dihydroxybiphenyl dioxygenase"/>
    <property type="match status" value="1"/>
</dbReference>
<dbReference type="CDD" id="cd01107">
    <property type="entry name" value="HTH_BmrR"/>
    <property type="match status" value="1"/>
</dbReference>
<dbReference type="Pfam" id="PF13411">
    <property type="entry name" value="MerR_1"/>
    <property type="match status" value="1"/>
</dbReference>
<reference evidence="4 5" key="1">
    <citation type="submission" date="2019-06" db="EMBL/GenBank/DDBJ databases">
        <title>Streptomyces sporangiiformans sp. nov., a novel actinomycete isolated from soil in Mount Song.</title>
        <authorList>
            <person name="Han L."/>
        </authorList>
    </citation>
    <scope>NUCLEOTIDE SEQUENCE [LARGE SCALE GENOMIC DNA]</scope>
    <source>
        <strain evidence="4 5">NEAU-SSA 1</strain>
    </source>
</reference>
<dbReference type="InterPro" id="IPR004360">
    <property type="entry name" value="Glyas_Fos-R_dOase_dom"/>
</dbReference>
<dbReference type="InterPro" id="IPR037523">
    <property type="entry name" value="VOC_core"/>
</dbReference>
<dbReference type="PROSITE" id="PS51819">
    <property type="entry name" value="VOC"/>
    <property type="match status" value="1"/>
</dbReference>
<dbReference type="Pfam" id="PF00903">
    <property type="entry name" value="Glyoxalase"/>
    <property type="match status" value="1"/>
</dbReference>
<dbReference type="PROSITE" id="PS50937">
    <property type="entry name" value="HTH_MERR_2"/>
    <property type="match status" value="1"/>
</dbReference>
<dbReference type="PROSITE" id="PS00552">
    <property type="entry name" value="HTH_MERR_1"/>
    <property type="match status" value="1"/>
</dbReference>
<dbReference type="EMBL" id="VCHX02000046">
    <property type="protein sequence ID" value="TPQ23533.1"/>
    <property type="molecule type" value="Genomic_DNA"/>
</dbReference>
<comment type="caution">
    <text evidence="4">The sequence shown here is derived from an EMBL/GenBank/DDBJ whole genome shotgun (WGS) entry which is preliminary data.</text>
</comment>
<feature type="domain" description="HTH merR-type" evidence="2">
    <location>
        <begin position="6"/>
        <end position="76"/>
    </location>
</feature>
<dbReference type="Gene3D" id="1.10.1660.10">
    <property type="match status" value="1"/>
</dbReference>
<dbReference type="InterPro" id="IPR000551">
    <property type="entry name" value="MerR-type_HTH_dom"/>
</dbReference>
<dbReference type="GO" id="GO:0003700">
    <property type="term" value="F:DNA-binding transcription factor activity"/>
    <property type="evidence" value="ECO:0007669"/>
    <property type="project" value="InterPro"/>
</dbReference>
<gene>
    <name evidence="4" type="ORF">FGD71_003750</name>
</gene>
<dbReference type="InterPro" id="IPR047057">
    <property type="entry name" value="MerR_fam"/>
</dbReference>
<dbReference type="SUPFAM" id="SSF46955">
    <property type="entry name" value="Putative DNA-binding domain"/>
    <property type="match status" value="1"/>
</dbReference>
<organism evidence="4 5">
    <name type="scientific">Streptomyces sporangiiformans</name>
    <dbReference type="NCBI Taxonomy" id="2315329"/>
    <lineage>
        <taxon>Bacteria</taxon>
        <taxon>Bacillati</taxon>
        <taxon>Actinomycetota</taxon>
        <taxon>Actinomycetes</taxon>
        <taxon>Kitasatosporales</taxon>
        <taxon>Streptomycetaceae</taxon>
        <taxon>Streptomyces</taxon>
    </lineage>
</organism>
<dbReference type="InterPro" id="IPR009061">
    <property type="entry name" value="DNA-bd_dom_put_sf"/>
</dbReference>
<evidence type="ECO:0000259" key="2">
    <source>
        <dbReference type="PROSITE" id="PS50937"/>
    </source>
</evidence>
<name>A0A505DQV5_9ACTN</name>
<evidence type="ECO:0000313" key="5">
    <source>
        <dbReference type="Proteomes" id="UP000317378"/>
    </source>
</evidence>
<proteinExistence type="predicted"/>
<dbReference type="Gene3D" id="3.10.180.10">
    <property type="entry name" value="2,3-Dihydroxybiphenyl 1,2-Dioxygenase, domain 1"/>
    <property type="match status" value="1"/>
</dbReference>
<dbReference type="SMART" id="SM00422">
    <property type="entry name" value="HTH_MERR"/>
    <property type="match status" value="1"/>
</dbReference>
<accession>A0A505DQV5</accession>
<keyword evidence="5" id="KW-1185">Reference proteome</keyword>
<evidence type="ECO:0000256" key="1">
    <source>
        <dbReference type="ARBA" id="ARBA00023125"/>
    </source>
</evidence>